<sequence>MYAIIVGLSKQDNSNIDLTNPGSSSFAKAKPFVYKSYIRRWVRERNLDLYAFWMPKKIIAILNTLPSPSTLTLVTTMPHPSADHLTQEQETLALRRIRDSNVRQVSTAQYVQDVKQSMLFRPGYNWNELLSAAPVSVSLLASLFVASTIPDATQIKIIPPHGGFKHLSNYDSPALNTCLVQCADQGAKAFGTSTTSFDSIALKSGVIKQTINQIIKLLGDPDSAQTLLEPSIRNLARVAKECESKARGMESVFQAWLSMVCELHTCVVQTSSDASEKRAANQIQYAAANTKLASATEAKKLAAESTATLKSSLETATSAYKTAVDQFPSGWDLVAQQFVSNLTESFTNVLNLAVPALVENFSVTAKIEKGVNIFKPGNGGAKGGSVGDGKADHSNVPTATNAPPVTPSATPPFPNDPAYGVIGYIQGYVLTIRSYVTGGADEGVDWDLLQSKDPEKQNTGIGVLAVLLDDAKKHFKGSKNPPSLTLIDIFAKVKKVTDGLQKSIADNKSINGTPLPKADSTEVKEWQLTMNTQVAQAVRLGTDAKNLSNATAPPMVNSPKVNSSPTDKNGAFRKQIIDAASTKLEQTAKVMQTATENYQKASDKFVEVQIKMGEIQAELATLQAANINLDKIKAILIKCIDILVQLKSQINRLVSFFSAISTLVDHVVGNQVEPFIEYLRASTSIDQPERSMLNFSFTDFQRQMIFSFSLTIRGYFELFRDIADMYLHVDRQFIRPGLEMVNNMQIEYSNTSNVREQQQILENRTKMVADFNKDATEGVKILVEQKQAEIVDNLESNATMAAAQLEFVPVKPPAIVIKAITASNDTAKQAAAHGIDKSGQYLTRKFTDTSSLIDDS</sequence>
<accession>A0A553HIC6</accession>
<evidence type="ECO:0000313" key="3">
    <source>
        <dbReference type="Proteomes" id="UP000319160"/>
    </source>
</evidence>
<gene>
    <name evidence="2" type="ORF">FHL15_011397</name>
</gene>
<reference evidence="3" key="1">
    <citation type="submission" date="2019-06" db="EMBL/GenBank/DDBJ databases">
        <title>Draft genome sequence of the griseofulvin-producing fungus Xylaria cubensis strain G536.</title>
        <authorList>
            <person name="Mead M.E."/>
            <person name="Raja H.A."/>
            <person name="Steenwyk J.L."/>
            <person name="Knowles S.L."/>
            <person name="Oberlies N.H."/>
            <person name="Rokas A."/>
        </authorList>
    </citation>
    <scope>NUCLEOTIDE SEQUENCE [LARGE SCALE GENOMIC DNA]</scope>
    <source>
        <strain evidence="3">G536</strain>
    </source>
</reference>
<feature type="compositionally biased region" description="Gly residues" evidence="1">
    <location>
        <begin position="378"/>
        <end position="387"/>
    </location>
</feature>
<protein>
    <submittedName>
        <fullName evidence="2">Uncharacterized protein</fullName>
    </submittedName>
</protein>
<feature type="region of interest" description="Disordered" evidence="1">
    <location>
        <begin position="378"/>
        <end position="411"/>
    </location>
</feature>
<evidence type="ECO:0000313" key="2">
    <source>
        <dbReference type="EMBL" id="TRX87708.1"/>
    </source>
</evidence>
<dbReference type="PANTHER" id="PTHR33488">
    <property type="entry name" value="ZGC:162509"/>
    <property type="match status" value="1"/>
</dbReference>
<dbReference type="Proteomes" id="UP000319160">
    <property type="component" value="Unassembled WGS sequence"/>
</dbReference>
<comment type="caution">
    <text evidence="2">The sequence shown here is derived from an EMBL/GenBank/DDBJ whole genome shotgun (WGS) entry which is preliminary data.</text>
</comment>
<dbReference type="STRING" id="2512241.A0A553HIC6"/>
<name>A0A553HIC6_9PEZI</name>
<feature type="region of interest" description="Disordered" evidence="1">
    <location>
        <begin position="548"/>
        <end position="568"/>
    </location>
</feature>
<keyword evidence="3" id="KW-1185">Reference proteome</keyword>
<evidence type="ECO:0000256" key="1">
    <source>
        <dbReference type="SAM" id="MobiDB-lite"/>
    </source>
</evidence>
<dbReference type="EMBL" id="VFLP01000143">
    <property type="protein sequence ID" value="TRX87708.1"/>
    <property type="molecule type" value="Genomic_DNA"/>
</dbReference>
<organism evidence="2 3">
    <name type="scientific">Xylaria flabelliformis</name>
    <dbReference type="NCBI Taxonomy" id="2512241"/>
    <lineage>
        <taxon>Eukaryota</taxon>
        <taxon>Fungi</taxon>
        <taxon>Dikarya</taxon>
        <taxon>Ascomycota</taxon>
        <taxon>Pezizomycotina</taxon>
        <taxon>Sordariomycetes</taxon>
        <taxon>Xylariomycetidae</taxon>
        <taxon>Xylariales</taxon>
        <taxon>Xylariaceae</taxon>
        <taxon>Xylaria</taxon>
    </lineage>
</organism>
<dbReference type="PANTHER" id="PTHR33488:SF2">
    <property type="entry name" value="EARLY ENDOSOME ANTIGEN 1-LIKE"/>
    <property type="match status" value="1"/>
</dbReference>
<dbReference type="AlphaFoldDB" id="A0A553HIC6"/>
<dbReference type="OrthoDB" id="5406275at2759"/>
<proteinExistence type="predicted"/>